<name>A0A1Y3U2D1_9FIRM</name>
<organism evidence="2 3">
    <name type="scientific">Anaerotignum lactatifermentans</name>
    <dbReference type="NCBI Taxonomy" id="160404"/>
    <lineage>
        <taxon>Bacteria</taxon>
        <taxon>Bacillati</taxon>
        <taxon>Bacillota</taxon>
        <taxon>Clostridia</taxon>
        <taxon>Lachnospirales</taxon>
        <taxon>Anaerotignaceae</taxon>
        <taxon>Anaerotignum</taxon>
    </lineage>
</organism>
<reference evidence="3" key="1">
    <citation type="submission" date="2017-04" db="EMBL/GenBank/DDBJ databases">
        <title>Function of individual gut microbiota members based on whole genome sequencing of pure cultures obtained from chicken caecum.</title>
        <authorList>
            <person name="Medvecky M."/>
            <person name="Cejkova D."/>
            <person name="Polansky O."/>
            <person name="Karasova D."/>
            <person name="Kubasova T."/>
            <person name="Cizek A."/>
            <person name="Rychlik I."/>
        </authorList>
    </citation>
    <scope>NUCLEOTIDE SEQUENCE [LARGE SCALE GENOMIC DNA]</scope>
    <source>
        <strain evidence="3">An75</strain>
    </source>
</reference>
<dbReference type="InterPro" id="IPR036390">
    <property type="entry name" value="WH_DNA-bd_sf"/>
</dbReference>
<dbReference type="Proteomes" id="UP000195455">
    <property type="component" value="Unassembled WGS sequence"/>
</dbReference>
<gene>
    <name evidence="2" type="ORF">B5G26_11595</name>
</gene>
<comment type="caution">
    <text evidence="2">The sequence shown here is derived from an EMBL/GenBank/DDBJ whole genome shotgun (WGS) entry which is preliminary data.</text>
</comment>
<dbReference type="InterPro" id="IPR000595">
    <property type="entry name" value="cNMP-bd_dom"/>
</dbReference>
<dbReference type="InterPro" id="IPR018490">
    <property type="entry name" value="cNMP-bd_dom_sf"/>
</dbReference>
<evidence type="ECO:0000259" key="1">
    <source>
        <dbReference type="PROSITE" id="PS50042"/>
    </source>
</evidence>
<dbReference type="Pfam" id="PF00027">
    <property type="entry name" value="cNMP_binding"/>
    <property type="match status" value="1"/>
</dbReference>
<accession>A0A1Y3U2D1</accession>
<dbReference type="SUPFAM" id="SSF51206">
    <property type="entry name" value="cAMP-binding domain-like"/>
    <property type="match status" value="1"/>
</dbReference>
<dbReference type="Gene3D" id="2.60.120.10">
    <property type="entry name" value="Jelly Rolls"/>
    <property type="match status" value="1"/>
</dbReference>
<dbReference type="PROSITE" id="PS50042">
    <property type="entry name" value="CNMP_BINDING_3"/>
    <property type="match status" value="1"/>
</dbReference>
<proteinExistence type="predicted"/>
<evidence type="ECO:0000313" key="2">
    <source>
        <dbReference type="EMBL" id="OUN41338.1"/>
    </source>
</evidence>
<sequence length="260" mass="30601">MAGIHAFVKCNLHYLEKYDKLFTKSKTYERKNLYMHERIWANWQDFVGKLDIYPMIRPYLETSQITIHEVPAKTCISNAADEGYRIVYILQGSVKVVSLTYRGIRILLDEIGVGSFSGHISRMRGYSFDANIIAETPCVYLEFPDQLFCQLMENPAFALEFYRSTSSRTYQMYRKVFSLTLFTAEENTAMYCLMHPARLQSYTLDEICEEIGISRRSLCYVLKKWRKEGILKGKEKRDRIADHEQLMQIAEHIRQFYDIP</sequence>
<protein>
    <recommendedName>
        <fullName evidence="1">Cyclic nucleotide-binding domain-containing protein</fullName>
    </recommendedName>
</protein>
<dbReference type="SUPFAM" id="SSF46785">
    <property type="entry name" value="Winged helix' DNA-binding domain"/>
    <property type="match status" value="1"/>
</dbReference>
<dbReference type="EMBL" id="NFHM01000019">
    <property type="protein sequence ID" value="OUN41338.1"/>
    <property type="molecule type" value="Genomic_DNA"/>
</dbReference>
<dbReference type="InterPro" id="IPR014710">
    <property type="entry name" value="RmlC-like_jellyroll"/>
</dbReference>
<feature type="domain" description="Cyclic nucleotide-binding" evidence="1">
    <location>
        <begin position="76"/>
        <end position="152"/>
    </location>
</feature>
<dbReference type="CDD" id="cd00038">
    <property type="entry name" value="CAP_ED"/>
    <property type="match status" value="1"/>
</dbReference>
<evidence type="ECO:0000313" key="3">
    <source>
        <dbReference type="Proteomes" id="UP000195455"/>
    </source>
</evidence>
<dbReference type="AlphaFoldDB" id="A0A1Y3U2D1"/>